<evidence type="ECO:0000313" key="2">
    <source>
        <dbReference type="Proteomes" id="UP001212997"/>
    </source>
</evidence>
<evidence type="ECO:0000313" key="1">
    <source>
        <dbReference type="EMBL" id="KAJ3477852.1"/>
    </source>
</evidence>
<dbReference type="AlphaFoldDB" id="A0AAD5UU38"/>
<protein>
    <recommendedName>
        <fullName evidence="3">F-box domain-containing protein</fullName>
    </recommendedName>
</protein>
<dbReference type="SUPFAM" id="SSF52047">
    <property type="entry name" value="RNI-like"/>
    <property type="match status" value="1"/>
</dbReference>
<sequence>MHQCLGIREILSRIAENLRDRRFEGRPGMEDEYITQHTADLAVLARTCRTFHGPAVRLLWDVQYTSDNLMRTLPSETWDVRRPHELSPDELVLTRAIKKHEWTRFDHYASFIRTLYIDPTLVDNMSWSQEVLTTLYLHRNSICTDLLPNLINLRAATVSWDPSSYSQVAVLLGRSLKRIEVVPADGVGDWTSALLGYLPSACPNIEKVDITDSRDLPSNLAQDLVQCESLRCFRSDAPVSIQTAMDFLQLLKLHELSLNILEDEDENPNTIFPRIKAHFLTKLRLCLHEPPYALKFLACCSFPVLQSIGLLVQEPQFLPSHITALYDHCELDQLRTFDIQFQAPDLFSDYAFPSDIILPLLLFKNLQVVDISTLPLSADDDLLREMATAWPQLAKLRMPHYRENSSIRSQITLVGLIPLAQRCPKLMELRISVNGNPPPYPIRNLPGHGLSKSRLQTIEVYDSPVNQTAWTAAFLSGLFPALSTITSGKYRNRWGSVNTGLQVFTEVRMQEREGLLWIASSGLVG</sequence>
<comment type="caution">
    <text evidence="1">The sequence shown here is derived from an EMBL/GenBank/DDBJ whole genome shotgun (WGS) entry which is preliminary data.</text>
</comment>
<evidence type="ECO:0008006" key="3">
    <source>
        <dbReference type="Google" id="ProtNLM"/>
    </source>
</evidence>
<name>A0AAD5UU38_9APHY</name>
<reference evidence="1" key="1">
    <citation type="submission" date="2022-07" db="EMBL/GenBank/DDBJ databases">
        <title>Genome Sequence of Physisporinus lineatus.</title>
        <authorList>
            <person name="Buettner E."/>
        </authorList>
    </citation>
    <scope>NUCLEOTIDE SEQUENCE</scope>
    <source>
        <strain evidence="1">VT162</strain>
    </source>
</reference>
<dbReference type="Proteomes" id="UP001212997">
    <property type="component" value="Unassembled WGS sequence"/>
</dbReference>
<dbReference type="EMBL" id="JANAWD010000559">
    <property type="protein sequence ID" value="KAJ3477852.1"/>
    <property type="molecule type" value="Genomic_DNA"/>
</dbReference>
<gene>
    <name evidence="1" type="ORF">NLI96_g10178</name>
</gene>
<organism evidence="1 2">
    <name type="scientific">Meripilus lineatus</name>
    <dbReference type="NCBI Taxonomy" id="2056292"/>
    <lineage>
        <taxon>Eukaryota</taxon>
        <taxon>Fungi</taxon>
        <taxon>Dikarya</taxon>
        <taxon>Basidiomycota</taxon>
        <taxon>Agaricomycotina</taxon>
        <taxon>Agaricomycetes</taxon>
        <taxon>Polyporales</taxon>
        <taxon>Meripilaceae</taxon>
        <taxon>Meripilus</taxon>
    </lineage>
</organism>
<dbReference type="InterPro" id="IPR032675">
    <property type="entry name" value="LRR_dom_sf"/>
</dbReference>
<proteinExistence type="predicted"/>
<keyword evidence="2" id="KW-1185">Reference proteome</keyword>
<accession>A0AAD5UU38</accession>
<dbReference type="Gene3D" id="3.80.10.10">
    <property type="entry name" value="Ribonuclease Inhibitor"/>
    <property type="match status" value="1"/>
</dbReference>